<dbReference type="Proteomes" id="UP001439008">
    <property type="component" value="Unassembled WGS sequence"/>
</dbReference>
<dbReference type="InterPro" id="IPR030559">
    <property type="entry name" value="PolZ_Rev3"/>
</dbReference>
<dbReference type="PANTHER" id="PTHR45812">
    <property type="entry name" value="DNA POLYMERASE ZETA CATALYTIC SUBUNIT"/>
    <property type="match status" value="1"/>
</dbReference>
<dbReference type="InterPro" id="IPR056435">
    <property type="entry name" value="DPOD/Z_N"/>
</dbReference>
<comment type="catalytic activity">
    <reaction evidence="1">
        <text>DNA(n) + a 2'-deoxyribonucleoside 5'-triphosphate = DNA(n+1) + diphosphate</text>
        <dbReference type="Rhea" id="RHEA:22508"/>
        <dbReference type="Rhea" id="RHEA-COMP:17339"/>
        <dbReference type="Rhea" id="RHEA-COMP:17340"/>
        <dbReference type="ChEBI" id="CHEBI:33019"/>
        <dbReference type="ChEBI" id="CHEBI:61560"/>
        <dbReference type="ChEBI" id="CHEBI:173112"/>
        <dbReference type="EC" id="2.7.7.7"/>
    </reaction>
</comment>
<keyword evidence="3" id="KW-0808">Transferase</keyword>
<dbReference type="Gene3D" id="3.30.342.10">
    <property type="entry name" value="DNA Polymerase, chain B, domain 1"/>
    <property type="match status" value="1"/>
</dbReference>
<dbReference type="GO" id="GO:0003887">
    <property type="term" value="F:DNA-directed DNA polymerase activity"/>
    <property type="evidence" value="ECO:0007669"/>
    <property type="project" value="UniProtKB-EC"/>
</dbReference>
<evidence type="ECO:0000313" key="4">
    <source>
        <dbReference type="Proteomes" id="UP001439008"/>
    </source>
</evidence>
<feature type="non-terminal residue" evidence="3">
    <location>
        <position position="245"/>
    </location>
</feature>
<gene>
    <name evidence="3" type="primary">REV3_1</name>
    <name evidence="3" type="ORF">MHBO_003189</name>
</gene>
<keyword evidence="3" id="KW-0548">Nucleotidyltransferase</keyword>
<dbReference type="Pfam" id="PF24055">
    <property type="entry name" value="POL3_N"/>
    <property type="match status" value="1"/>
</dbReference>
<proteinExistence type="predicted"/>
<organism evidence="3 4">
    <name type="scientific">Bonamia ostreae</name>
    <dbReference type="NCBI Taxonomy" id="126728"/>
    <lineage>
        <taxon>Eukaryota</taxon>
        <taxon>Sar</taxon>
        <taxon>Rhizaria</taxon>
        <taxon>Endomyxa</taxon>
        <taxon>Ascetosporea</taxon>
        <taxon>Haplosporida</taxon>
        <taxon>Bonamia</taxon>
    </lineage>
</organism>
<comment type="caution">
    <text evidence="3">The sequence shown here is derived from an EMBL/GenBank/DDBJ whole genome shotgun (WGS) entry which is preliminary data.</text>
</comment>
<feature type="non-terminal residue" evidence="3">
    <location>
        <position position="1"/>
    </location>
</feature>
<evidence type="ECO:0000256" key="1">
    <source>
        <dbReference type="ARBA" id="ARBA00049244"/>
    </source>
</evidence>
<dbReference type="EC" id="2.7.7.7" evidence="3"/>
<evidence type="ECO:0000313" key="3">
    <source>
        <dbReference type="EMBL" id="MES1921660.1"/>
    </source>
</evidence>
<reference evidence="3 4" key="1">
    <citation type="journal article" date="2024" name="BMC Biol.">
        <title>Comparative genomics of Ascetosporea gives new insight into the evolutionary basis for animal parasitism in Rhizaria.</title>
        <authorList>
            <person name="Hiltunen Thoren M."/>
            <person name="Onut-Brannstrom I."/>
            <person name="Alfjorden A."/>
            <person name="Peckova H."/>
            <person name="Swords F."/>
            <person name="Hooper C."/>
            <person name="Holzer A.S."/>
            <person name="Bass D."/>
            <person name="Burki F."/>
        </authorList>
    </citation>
    <scope>NUCLEOTIDE SEQUENCE [LARGE SCALE GENOMIC DNA]</scope>
    <source>
        <strain evidence="3">20-A016</strain>
    </source>
</reference>
<evidence type="ECO:0000259" key="2">
    <source>
        <dbReference type="Pfam" id="PF24055"/>
    </source>
</evidence>
<protein>
    <submittedName>
        <fullName evidence="3">DNA polymerase zeta</fullName>
        <ecNumber evidence="3">2.7.7.7</ecNumber>
    </submittedName>
</protein>
<accession>A0ABV2APQ5</accession>
<feature type="domain" description="DNA polymerase delta/zeta catalytic subunit N-terminal" evidence="2">
    <location>
        <begin position="6"/>
        <end position="67"/>
    </location>
</feature>
<dbReference type="PANTHER" id="PTHR45812:SF1">
    <property type="entry name" value="DNA POLYMERASE ZETA CATALYTIC SUBUNIT"/>
    <property type="match status" value="1"/>
</dbReference>
<sequence length="245" mass="28516">GEMINDETANDFARNLNKALKTSFSADKELNICKNFINKLTIFRAKSIYGFNKKSDFLKIEFVNTKITKKIEHLYENNNIQENWTLFESHIDFELKFLIDFGLSGFSNISLNNFSFRCPLPKSKNPSTKKWDEGNIKAVERKNGLKKTTFCELEIDTDANLLKRKSFDCKEFSNVINSDQLLVETLKNSHFPNRFTQRKKLTNTQHFEKIKKILAKEYNSLSQISLNGNSKFSGKMANYNDEFIK</sequence>
<dbReference type="EMBL" id="JBDODL010001598">
    <property type="protein sequence ID" value="MES1921660.1"/>
    <property type="molecule type" value="Genomic_DNA"/>
</dbReference>
<dbReference type="SUPFAM" id="SSF53098">
    <property type="entry name" value="Ribonuclease H-like"/>
    <property type="match status" value="1"/>
</dbReference>
<name>A0ABV2APQ5_9EUKA</name>
<dbReference type="InterPro" id="IPR012337">
    <property type="entry name" value="RNaseH-like_sf"/>
</dbReference>
<keyword evidence="4" id="KW-1185">Reference proteome</keyword>